<dbReference type="EnsemblPlants" id="Bo7g067400.1">
    <property type="protein sequence ID" value="Bo7g067400.1"/>
    <property type="gene ID" value="Bo7g067400"/>
</dbReference>
<organism evidence="6 7">
    <name type="scientific">Brassica oleracea var. oleracea</name>
    <dbReference type="NCBI Taxonomy" id="109376"/>
    <lineage>
        <taxon>Eukaryota</taxon>
        <taxon>Viridiplantae</taxon>
        <taxon>Streptophyta</taxon>
        <taxon>Embryophyta</taxon>
        <taxon>Tracheophyta</taxon>
        <taxon>Spermatophyta</taxon>
        <taxon>Magnoliopsida</taxon>
        <taxon>eudicotyledons</taxon>
        <taxon>Gunneridae</taxon>
        <taxon>Pentapetalae</taxon>
        <taxon>rosids</taxon>
        <taxon>malvids</taxon>
        <taxon>Brassicales</taxon>
        <taxon>Brassicaceae</taxon>
        <taxon>Brassiceae</taxon>
        <taxon>Brassica</taxon>
    </lineage>
</organism>
<dbReference type="InterPro" id="IPR012951">
    <property type="entry name" value="BBE"/>
</dbReference>
<dbReference type="InterPro" id="IPR016169">
    <property type="entry name" value="FAD-bd_PCMH_sub2"/>
</dbReference>
<dbReference type="Gramene" id="Bo7g067400.1">
    <property type="protein sequence ID" value="Bo7g067400.1"/>
    <property type="gene ID" value="Bo7g067400"/>
</dbReference>
<keyword evidence="2" id="KW-0274">FAD</keyword>
<dbReference type="eggNOG" id="ENOG502QQWK">
    <property type="taxonomic scope" value="Eukaryota"/>
</dbReference>
<dbReference type="Proteomes" id="UP000032141">
    <property type="component" value="Chromosome C7"/>
</dbReference>
<dbReference type="Pfam" id="PF08031">
    <property type="entry name" value="BBE"/>
    <property type="match status" value="1"/>
</dbReference>
<keyword evidence="3" id="KW-0560">Oxidoreductase</keyword>
<feature type="region of interest" description="Disordered" evidence="4">
    <location>
        <begin position="63"/>
        <end position="98"/>
    </location>
</feature>
<dbReference type="InterPro" id="IPR016166">
    <property type="entry name" value="FAD-bd_PCMH"/>
</dbReference>
<dbReference type="SUPFAM" id="SSF56176">
    <property type="entry name" value="FAD-binding/transporter-associated domain-like"/>
    <property type="match status" value="2"/>
</dbReference>
<dbReference type="PROSITE" id="PS51387">
    <property type="entry name" value="FAD_PCMH"/>
    <property type="match status" value="1"/>
</dbReference>
<dbReference type="HOGENOM" id="CLU_325531_0_0_1"/>
<evidence type="ECO:0000313" key="6">
    <source>
        <dbReference type="EnsemblPlants" id="Bo7g067400.1"/>
    </source>
</evidence>
<dbReference type="Gene3D" id="3.40.462.20">
    <property type="match status" value="1"/>
</dbReference>
<dbReference type="AlphaFoldDB" id="A0A0D3D8X4"/>
<protein>
    <recommendedName>
        <fullName evidence="5">FAD-binding PCMH-type domain-containing protein</fullName>
    </recommendedName>
</protein>
<reference evidence="6 7" key="1">
    <citation type="journal article" date="2014" name="Genome Biol.">
        <title>Transcriptome and methylome profiling reveals relics of genome dominance in the mesopolyploid Brassica oleracea.</title>
        <authorList>
            <person name="Parkin I.A."/>
            <person name="Koh C."/>
            <person name="Tang H."/>
            <person name="Robinson S.J."/>
            <person name="Kagale S."/>
            <person name="Clarke W.E."/>
            <person name="Town C.D."/>
            <person name="Nixon J."/>
            <person name="Krishnakumar V."/>
            <person name="Bidwell S.L."/>
            <person name="Denoeud F."/>
            <person name="Belcram H."/>
            <person name="Links M.G."/>
            <person name="Just J."/>
            <person name="Clarke C."/>
            <person name="Bender T."/>
            <person name="Huebert T."/>
            <person name="Mason A.S."/>
            <person name="Pires J.C."/>
            <person name="Barker G."/>
            <person name="Moore J."/>
            <person name="Walley P.G."/>
            <person name="Manoli S."/>
            <person name="Batley J."/>
            <person name="Edwards D."/>
            <person name="Nelson M.N."/>
            <person name="Wang X."/>
            <person name="Paterson A.H."/>
            <person name="King G."/>
            <person name="Bancroft I."/>
            <person name="Chalhoub B."/>
            <person name="Sharpe A.G."/>
        </authorList>
    </citation>
    <scope>NUCLEOTIDE SEQUENCE</scope>
    <source>
        <strain evidence="6 7">cv. TO1000</strain>
    </source>
</reference>
<evidence type="ECO:0000313" key="7">
    <source>
        <dbReference type="Proteomes" id="UP000032141"/>
    </source>
</evidence>
<name>A0A0D3D8X4_BRAOL</name>
<evidence type="ECO:0000256" key="4">
    <source>
        <dbReference type="SAM" id="MobiDB-lite"/>
    </source>
</evidence>
<evidence type="ECO:0000256" key="2">
    <source>
        <dbReference type="ARBA" id="ARBA00022827"/>
    </source>
</evidence>
<feature type="compositionally biased region" description="Polar residues" evidence="4">
    <location>
        <begin position="67"/>
        <end position="98"/>
    </location>
</feature>
<dbReference type="GO" id="GO:0071949">
    <property type="term" value="F:FAD binding"/>
    <property type="evidence" value="ECO:0007669"/>
    <property type="project" value="InterPro"/>
</dbReference>
<dbReference type="STRING" id="109376.A0A0D3D8X4"/>
<dbReference type="PANTHER" id="PTHR32448">
    <property type="entry name" value="OS08G0158400 PROTEIN"/>
    <property type="match status" value="1"/>
</dbReference>
<dbReference type="InterPro" id="IPR036318">
    <property type="entry name" value="FAD-bd_PCMH-like_sf"/>
</dbReference>
<sequence>MASEIDAAPGSSITSPSSSPTSLTLPSMLALSSATSPALMDLTNGTSLSLSSSSLLLRTSSAPIKMTNKTTQPESVSPPLTSEAGITQVSDAPPSDSLNDVNQPNSVAPTAQLQRTSSLEFQNTSTPMVNNTSQMVLSPSNQLQISAPENENPTTISLDIGTQASEKFVPSLGSWAKPIVFKPPATPSEPCTPHDYDPAIVGNQLAALWPSLNDEILNKKPKILQQKENASSPAQTSIKEIEGLHSTLETIHSSPPTSVPSDTTVDHLAAGSTLISSAPSSLPIQQENLAATLGPVNTLSTLVDQQSTPITTLIMESSPSSIINTEARKTLVVDPLTTSSNACAFESPSRFTLLGAVDEVVTEPSSSLSLTRGGREIKLPTKYQDLDWKTVRGRGKRGRRGHGSYHLLLSFIFLVSIGRVVVGGGFTSNSRIAEKSKIHGFPAGLCTTVGIGGHITGGGDGTLLRKYGLAADNVLDAVIVNADGKIFYNTFSKNLWLTIFLPDTFLCRIAEKSKIHGFPAGLCTTVGIGGHITGGGDGTLLRKYGLAADNVLDAVIVNADGKLLNRAAMGEDLFWAIRGGGGGTFGVILAWKVKLVPVPETLTMFTVTKTLEQDPETKILSKWQRIADKLVEELFLRVMFRVAGDKTLTLEYKGQFLGEKGTLMEVMKKYFPELGLTQEDYIEVSWIESVLANAGFPTDSPLEVLLDPKLSPYVKVYFKGKSDFATEPIPPFGLKGMFKKLVEENTSSMFMIPYGEIMAKIPESETPFAHRKGTILKIHYATISTSEDGISLTKRTKWIREMYSYMTPYVSSNPRLAYVNYRDLDLGANTKDSKANFIKAQTWGAQYFKNNFNRLVKIKTKVDPENFFRHEQSIPSLPFSKRLSSW</sequence>
<evidence type="ECO:0000256" key="1">
    <source>
        <dbReference type="ARBA" id="ARBA00022630"/>
    </source>
</evidence>
<feature type="region of interest" description="Disordered" evidence="4">
    <location>
        <begin position="1"/>
        <end position="24"/>
    </location>
</feature>
<keyword evidence="1" id="KW-0285">Flavoprotein</keyword>
<keyword evidence="7" id="KW-1185">Reference proteome</keyword>
<feature type="domain" description="FAD-binding PCMH-type" evidence="5">
    <location>
        <begin position="414"/>
        <end position="598"/>
    </location>
</feature>
<dbReference type="GO" id="GO:0016491">
    <property type="term" value="F:oxidoreductase activity"/>
    <property type="evidence" value="ECO:0007669"/>
    <property type="project" value="UniProtKB-KW"/>
</dbReference>
<feature type="compositionally biased region" description="Low complexity" evidence="4">
    <location>
        <begin position="7"/>
        <end position="24"/>
    </location>
</feature>
<proteinExistence type="predicted"/>
<reference evidence="6" key="2">
    <citation type="submission" date="2015-03" db="UniProtKB">
        <authorList>
            <consortium name="EnsemblPlants"/>
        </authorList>
    </citation>
    <scope>IDENTIFICATION</scope>
</reference>
<dbReference type="Gene3D" id="3.30.465.10">
    <property type="match status" value="2"/>
</dbReference>
<evidence type="ECO:0000259" key="5">
    <source>
        <dbReference type="PROSITE" id="PS51387"/>
    </source>
</evidence>
<evidence type="ECO:0000256" key="3">
    <source>
        <dbReference type="ARBA" id="ARBA00023002"/>
    </source>
</evidence>
<accession>A0A0D3D8X4</accession>